<proteinExistence type="predicted"/>
<evidence type="ECO:0000259" key="1">
    <source>
        <dbReference type="Pfam" id="PF01636"/>
    </source>
</evidence>
<comment type="caution">
    <text evidence="2">The sequence shown here is derived from an EMBL/GenBank/DDBJ whole genome shotgun (WGS) entry which is preliminary data.</text>
</comment>
<organism evidence="2 3">
    <name type="scientific">Streptomyces sp. 900105245</name>
    <dbReference type="NCBI Taxonomy" id="3154379"/>
    <lineage>
        <taxon>Bacteria</taxon>
        <taxon>Bacillati</taxon>
        <taxon>Actinomycetota</taxon>
        <taxon>Actinomycetes</taxon>
        <taxon>Kitasatosporales</taxon>
        <taxon>Streptomycetaceae</taxon>
        <taxon>Streptomyces</taxon>
    </lineage>
</organism>
<dbReference type="SUPFAM" id="SSF56112">
    <property type="entry name" value="Protein kinase-like (PK-like)"/>
    <property type="match status" value="1"/>
</dbReference>
<reference evidence="2 3" key="1">
    <citation type="submission" date="2024-06" db="EMBL/GenBank/DDBJ databases">
        <title>The Natural Products Discovery Center: Release of the First 8490 Sequenced Strains for Exploring Actinobacteria Biosynthetic Diversity.</title>
        <authorList>
            <person name="Kalkreuter E."/>
            <person name="Kautsar S.A."/>
            <person name="Yang D."/>
            <person name="Bader C.D."/>
            <person name="Teijaro C.N."/>
            <person name="Fluegel L."/>
            <person name="Davis C.M."/>
            <person name="Simpson J.R."/>
            <person name="Lauterbach L."/>
            <person name="Steele A.D."/>
            <person name="Gui C."/>
            <person name="Meng S."/>
            <person name="Li G."/>
            <person name="Viehrig K."/>
            <person name="Ye F."/>
            <person name="Su P."/>
            <person name="Kiefer A.F."/>
            <person name="Nichols A."/>
            <person name="Cepeda A.J."/>
            <person name="Yan W."/>
            <person name="Fan B."/>
            <person name="Jiang Y."/>
            <person name="Adhikari A."/>
            <person name="Zheng C.-J."/>
            <person name="Schuster L."/>
            <person name="Cowan T.M."/>
            <person name="Smanski M.J."/>
            <person name="Chevrette M.G."/>
            <person name="De Carvalho L.P.S."/>
            <person name="Shen B."/>
        </authorList>
    </citation>
    <scope>NUCLEOTIDE SEQUENCE [LARGE SCALE GENOMIC DNA]</scope>
    <source>
        <strain evidence="2 3">NPDC001166</strain>
    </source>
</reference>
<dbReference type="RefSeq" id="WP_263276696.1">
    <property type="nucleotide sequence ID" value="NZ_JBEOYA010000008.1"/>
</dbReference>
<feature type="domain" description="Aminoglycoside phosphotransferase" evidence="1">
    <location>
        <begin position="6"/>
        <end position="107"/>
    </location>
</feature>
<dbReference type="InterPro" id="IPR002575">
    <property type="entry name" value="Aminoglycoside_PTrfase"/>
</dbReference>
<keyword evidence="3" id="KW-1185">Reference proteome</keyword>
<accession>A0ABV1U6A9</accession>
<name>A0ABV1U6A9_9ACTN</name>
<dbReference type="Proteomes" id="UP001470023">
    <property type="component" value="Unassembled WGS sequence"/>
</dbReference>
<dbReference type="InterPro" id="IPR011009">
    <property type="entry name" value="Kinase-like_dom_sf"/>
</dbReference>
<gene>
    <name evidence="2" type="ORF">ABT272_16135</name>
</gene>
<sequence>MQIGELVGAGRTADVFALDEKRVVRRYRNGEDATGEAVVMAYLAEHGYPVPAVWPGAAAGELVMQRLSGPTMREALVAGTLSGEQAGGLLAGLLMRLHAIPPRVGADPAHRIVHLDLHPENVFLTTDGPVVIDWATAQEGPPGLDTAMAALILAQAALTMPAAADIARAVLPALLRQLGGTDGMLLADARARRAANPTLTQVEIAALDEAVALILTTCPAVASPSRTRQPTR</sequence>
<feature type="domain" description="Aminoglycoside phosphotransferase" evidence="1">
    <location>
        <begin position="108"/>
        <end position="171"/>
    </location>
</feature>
<evidence type="ECO:0000313" key="3">
    <source>
        <dbReference type="Proteomes" id="UP001470023"/>
    </source>
</evidence>
<dbReference type="Gene3D" id="3.90.1200.10">
    <property type="match status" value="1"/>
</dbReference>
<dbReference type="Pfam" id="PF01636">
    <property type="entry name" value="APH"/>
    <property type="match status" value="2"/>
</dbReference>
<protein>
    <submittedName>
        <fullName evidence="2">Phosphotransferase</fullName>
    </submittedName>
</protein>
<dbReference type="EMBL" id="JBEPAZ010000011">
    <property type="protein sequence ID" value="MER6429256.1"/>
    <property type="molecule type" value="Genomic_DNA"/>
</dbReference>
<evidence type="ECO:0000313" key="2">
    <source>
        <dbReference type="EMBL" id="MER6429256.1"/>
    </source>
</evidence>